<dbReference type="InterPro" id="IPR001619">
    <property type="entry name" value="Sec1-like"/>
</dbReference>
<dbReference type="InParanoid" id="A0A3N4LZU9"/>
<feature type="compositionally biased region" description="Low complexity" evidence="2">
    <location>
        <begin position="277"/>
        <end position="293"/>
    </location>
</feature>
<name>A0A3N4LZU9_9PEZI</name>
<dbReference type="FunCoup" id="A0A3N4LZU9">
    <property type="interactions" value="735"/>
</dbReference>
<dbReference type="Proteomes" id="UP000267821">
    <property type="component" value="Unassembled WGS sequence"/>
</dbReference>
<dbReference type="InterPro" id="IPR043127">
    <property type="entry name" value="Sec-1-like_dom3a"/>
</dbReference>
<evidence type="ECO:0000256" key="1">
    <source>
        <dbReference type="ARBA" id="ARBA00009884"/>
    </source>
</evidence>
<dbReference type="Gene3D" id="1.25.40.850">
    <property type="match status" value="1"/>
</dbReference>
<dbReference type="InterPro" id="IPR043155">
    <property type="entry name" value="VPS33_dom3b"/>
</dbReference>
<dbReference type="PANTHER" id="PTHR11679">
    <property type="entry name" value="VESICLE PROTEIN SORTING-ASSOCIATED"/>
    <property type="match status" value="1"/>
</dbReference>
<protein>
    <submittedName>
        <fullName evidence="3">Sec1-like protein</fullName>
    </submittedName>
</protein>
<sequence>MAPTIAIDTAQIREKALADLLAILEGVRGKKTLVIDQSLSGPIGLFAKFSVLQDYGVDKVHWLHDAPGDIAQKNILYLARCTPKNAHLIASQVKYYGKIPDQDVDCSAFFVPRRTLVCEKILEEEGVVGDITIGEYPLYFVPLEADLLSLELEHSFQELYLHKDYTSIFYAAKALMGIQQKHGLFPRILGKGDNVRRLVDALLRMRSEVTVDDALNSFALTPSSTIENLIIIDRETDFVTPLLTQLTYEGLIDEMYGIKNSKIEIDASLVGNPQQNAPAGSSSTSATSLPPQSGKKRTVVLDSSDKLYEDLRDTNFAIVGNLLNKVSRRLQADYEGRHQAKTVTEIKQFVSKLGGLQAEHQSVRMHTGLAEEIMNHTRSDLFNKSLEVQQNLAAGSDAPTQHENIEELIYRGASIEQVLRLLCIESCVGAGLRPKDFEFFKREILQAYGYHHILTLDALEKMQLLQQRTSVQTAANARTSYSSLRKLLRLIVDEVNEHDPDDISYVYSGYAPLSVRLVQCVIQKQYLQMTAKGGKGVGGAPDVNVVGAGSTGWKGFEEALRNVKGKTVDEVQRGEDKAVRARMILNGQNEKKMTIVFFLGGCTYTEIAALRFIGKQQEGKRKILICTTSIINGSKMIQSALVN</sequence>
<dbReference type="OrthoDB" id="10262287at2759"/>
<evidence type="ECO:0000313" key="3">
    <source>
        <dbReference type="EMBL" id="RPB27208.1"/>
    </source>
</evidence>
<proteinExistence type="inferred from homology"/>
<evidence type="ECO:0000313" key="4">
    <source>
        <dbReference type="Proteomes" id="UP000267821"/>
    </source>
</evidence>
<reference evidence="3 4" key="1">
    <citation type="journal article" date="2018" name="Nat. Ecol. Evol.">
        <title>Pezizomycetes genomes reveal the molecular basis of ectomycorrhizal truffle lifestyle.</title>
        <authorList>
            <person name="Murat C."/>
            <person name="Payen T."/>
            <person name="Noel B."/>
            <person name="Kuo A."/>
            <person name="Morin E."/>
            <person name="Chen J."/>
            <person name="Kohler A."/>
            <person name="Krizsan K."/>
            <person name="Balestrini R."/>
            <person name="Da Silva C."/>
            <person name="Montanini B."/>
            <person name="Hainaut M."/>
            <person name="Levati E."/>
            <person name="Barry K.W."/>
            <person name="Belfiori B."/>
            <person name="Cichocki N."/>
            <person name="Clum A."/>
            <person name="Dockter R.B."/>
            <person name="Fauchery L."/>
            <person name="Guy J."/>
            <person name="Iotti M."/>
            <person name="Le Tacon F."/>
            <person name="Lindquist E.A."/>
            <person name="Lipzen A."/>
            <person name="Malagnac F."/>
            <person name="Mello A."/>
            <person name="Molinier V."/>
            <person name="Miyauchi S."/>
            <person name="Poulain J."/>
            <person name="Riccioni C."/>
            <person name="Rubini A."/>
            <person name="Sitrit Y."/>
            <person name="Splivallo R."/>
            <person name="Traeger S."/>
            <person name="Wang M."/>
            <person name="Zifcakova L."/>
            <person name="Wipf D."/>
            <person name="Zambonelli A."/>
            <person name="Paolocci F."/>
            <person name="Nowrousian M."/>
            <person name="Ottonello S."/>
            <person name="Baldrian P."/>
            <person name="Spatafora J.W."/>
            <person name="Henrissat B."/>
            <person name="Nagy L.G."/>
            <person name="Aury J.M."/>
            <person name="Wincker P."/>
            <person name="Grigoriev I.V."/>
            <person name="Bonfante P."/>
            <person name="Martin F.M."/>
        </authorList>
    </citation>
    <scope>NUCLEOTIDE SEQUENCE [LARGE SCALE GENOMIC DNA]</scope>
    <source>
        <strain evidence="3 4">ATCC MYA-4762</strain>
    </source>
</reference>
<feature type="region of interest" description="Disordered" evidence="2">
    <location>
        <begin position="274"/>
        <end position="298"/>
    </location>
</feature>
<dbReference type="Gene3D" id="3.40.50.1910">
    <property type="match status" value="1"/>
</dbReference>
<accession>A0A3N4LZU9</accession>
<dbReference type="InterPro" id="IPR027482">
    <property type="entry name" value="Sec1-like_dom2"/>
</dbReference>
<dbReference type="InterPro" id="IPR043154">
    <property type="entry name" value="Sec-1-like_dom1"/>
</dbReference>
<gene>
    <name evidence="3" type="ORF">L211DRAFT_780328</name>
</gene>
<dbReference type="SUPFAM" id="SSF56815">
    <property type="entry name" value="Sec1/munc18-like (SM) proteins"/>
    <property type="match status" value="1"/>
</dbReference>
<dbReference type="InterPro" id="IPR036045">
    <property type="entry name" value="Sec1-like_sf"/>
</dbReference>
<evidence type="ECO:0000256" key="2">
    <source>
        <dbReference type="SAM" id="MobiDB-lite"/>
    </source>
</evidence>
<dbReference type="Pfam" id="PF00995">
    <property type="entry name" value="Sec1"/>
    <property type="match status" value="1"/>
</dbReference>
<dbReference type="AlphaFoldDB" id="A0A3N4LZU9"/>
<dbReference type="STRING" id="1051890.A0A3N4LZU9"/>
<organism evidence="3 4">
    <name type="scientific">Terfezia boudieri ATCC MYA-4762</name>
    <dbReference type="NCBI Taxonomy" id="1051890"/>
    <lineage>
        <taxon>Eukaryota</taxon>
        <taxon>Fungi</taxon>
        <taxon>Dikarya</taxon>
        <taxon>Ascomycota</taxon>
        <taxon>Pezizomycotina</taxon>
        <taxon>Pezizomycetes</taxon>
        <taxon>Pezizales</taxon>
        <taxon>Pezizaceae</taxon>
        <taxon>Terfezia</taxon>
    </lineage>
</organism>
<dbReference type="GO" id="GO:0016192">
    <property type="term" value="P:vesicle-mediated transport"/>
    <property type="evidence" value="ECO:0007669"/>
    <property type="project" value="InterPro"/>
</dbReference>
<keyword evidence="4" id="KW-1185">Reference proteome</keyword>
<dbReference type="Gene3D" id="3.40.50.2060">
    <property type="match status" value="1"/>
</dbReference>
<dbReference type="Gene3D" id="3.90.830.10">
    <property type="entry name" value="Syntaxin Binding Protein 1, Chain A, domain 2"/>
    <property type="match status" value="1"/>
</dbReference>
<comment type="similarity">
    <text evidence="1">Belongs to the STXBP/unc-18/SEC1 family.</text>
</comment>
<dbReference type="EMBL" id="ML121532">
    <property type="protein sequence ID" value="RPB27208.1"/>
    <property type="molecule type" value="Genomic_DNA"/>
</dbReference>